<dbReference type="GO" id="GO:0008107">
    <property type="term" value="F:galactoside 2-alpha-L-fucosyltransferase activity"/>
    <property type="evidence" value="ECO:0007669"/>
    <property type="project" value="InterPro"/>
</dbReference>
<dbReference type="AlphaFoldDB" id="A0A3P7IRA0"/>
<keyword evidence="2" id="KW-0808">Transferase</keyword>
<evidence type="ECO:0008006" key="5">
    <source>
        <dbReference type="Google" id="ProtNLM"/>
    </source>
</evidence>
<proteinExistence type="predicted"/>
<organism evidence="3 4">
    <name type="scientific">Strongylus vulgaris</name>
    <name type="common">Blood worm</name>
    <dbReference type="NCBI Taxonomy" id="40348"/>
    <lineage>
        <taxon>Eukaryota</taxon>
        <taxon>Metazoa</taxon>
        <taxon>Ecdysozoa</taxon>
        <taxon>Nematoda</taxon>
        <taxon>Chromadorea</taxon>
        <taxon>Rhabditida</taxon>
        <taxon>Rhabditina</taxon>
        <taxon>Rhabditomorpha</taxon>
        <taxon>Strongyloidea</taxon>
        <taxon>Strongylidae</taxon>
        <taxon>Strongylus</taxon>
    </lineage>
</organism>
<accession>A0A3P7IRA0</accession>
<dbReference type="OrthoDB" id="5854901at2759"/>
<name>A0A3P7IRA0_STRVU</name>
<dbReference type="Pfam" id="PF01531">
    <property type="entry name" value="Glyco_transf_11"/>
    <property type="match status" value="1"/>
</dbReference>
<dbReference type="EMBL" id="UYYB01015804">
    <property type="protein sequence ID" value="VDM70373.1"/>
    <property type="molecule type" value="Genomic_DNA"/>
</dbReference>
<dbReference type="Proteomes" id="UP000270094">
    <property type="component" value="Unassembled WGS sequence"/>
</dbReference>
<dbReference type="PANTHER" id="PTHR22898">
    <property type="entry name" value="UNCHARACTERIZED GLYCOSOL TRANSFERASE-RELATED"/>
    <property type="match status" value="1"/>
</dbReference>
<dbReference type="InterPro" id="IPR002516">
    <property type="entry name" value="Glyco_trans_11"/>
</dbReference>
<reference evidence="3 4" key="1">
    <citation type="submission" date="2018-11" db="EMBL/GenBank/DDBJ databases">
        <authorList>
            <consortium name="Pathogen Informatics"/>
        </authorList>
    </citation>
    <scope>NUCLEOTIDE SEQUENCE [LARGE SCALE GENOMIC DNA]</scope>
</reference>
<sequence length="233" mass="27308">MFPRLKNTFVVMEVDNEHREPFAQKNGKMSCCEYEDPTRLQTSTEQFLVLEIHYAQNVRYFEPILPEIRYLLELSDDVKQAGDEVLQRWKIGHAGAMCAHIRRSDFISLRLATTLRDSVQKIQHIAALSNLTEYVIFGDDVDFMKSMQERMHPKKVHYSIYSEGVDFHIASNVCQAMFITAPTSTFGWWLAFFSPNQNSIYYNSDPSNMSDKFPNKDLYLSSWKNYSELERWT</sequence>
<keyword evidence="1" id="KW-0328">Glycosyltransferase</keyword>
<keyword evidence="4" id="KW-1185">Reference proteome</keyword>
<evidence type="ECO:0000256" key="2">
    <source>
        <dbReference type="ARBA" id="ARBA00022679"/>
    </source>
</evidence>
<dbReference type="InterPro" id="IPR052501">
    <property type="entry name" value="Alpha-1-2_FucT"/>
</dbReference>
<evidence type="ECO:0000256" key="1">
    <source>
        <dbReference type="ARBA" id="ARBA00022676"/>
    </source>
</evidence>
<gene>
    <name evidence="3" type="ORF">SVUK_LOCUS5371</name>
</gene>
<evidence type="ECO:0000313" key="4">
    <source>
        <dbReference type="Proteomes" id="UP000270094"/>
    </source>
</evidence>
<protein>
    <recommendedName>
        <fullName evidence="5">L-Fucosyltransferase</fullName>
    </recommendedName>
</protein>
<dbReference type="GO" id="GO:0005975">
    <property type="term" value="P:carbohydrate metabolic process"/>
    <property type="evidence" value="ECO:0007669"/>
    <property type="project" value="InterPro"/>
</dbReference>
<dbReference type="GO" id="GO:0016020">
    <property type="term" value="C:membrane"/>
    <property type="evidence" value="ECO:0007669"/>
    <property type="project" value="InterPro"/>
</dbReference>
<dbReference type="PANTHER" id="PTHR22898:SF3">
    <property type="entry name" value="ALPHA-1,2-FUCOSYLTRANSFERASE-RELATED"/>
    <property type="match status" value="1"/>
</dbReference>
<evidence type="ECO:0000313" key="3">
    <source>
        <dbReference type="EMBL" id="VDM70373.1"/>
    </source>
</evidence>